<protein>
    <recommendedName>
        <fullName evidence="4">RNA polymerase I, subunit RPA34.5</fullName>
    </recommendedName>
</protein>
<feature type="compositionally biased region" description="Low complexity" evidence="1">
    <location>
        <begin position="642"/>
        <end position="666"/>
    </location>
</feature>
<dbReference type="STRING" id="98403.A0A151GUG8"/>
<feature type="region of interest" description="Disordered" evidence="1">
    <location>
        <begin position="447"/>
        <end position="725"/>
    </location>
</feature>
<feature type="compositionally biased region" description="Acidic residues" evidence="1">
    <location>
        <begin position="194"/>
        <end position="211"/>
    </location>
</feature>
<dbReference type="GeneID" id="63714545"/>
<feature type="compositionally biased region" description="Low complexity" evidence="1">
    <location>
        <begin position="230"/>
        <end position="239"/>
    </location>
</feature>
<dbReference type="InterPro" id="IPR013240">
    <property type="entry name" value="DNA-dir_RNA_pol1_su_RPA34"/>
</dbReference>
<dbReference type="Pfam" id="PF08208">
    <property type="entry name" value="RNA_polI_A34"/>
    <property type="match status" value="1"/>
</dbReference>
<feature type="region of interest" description="Disordered" evidence="1">
    <location>
        <begin position="1"/>
        <end position="340"/>
    </location>
</feature>
<feature type="compositionally biased region" description="Acidic residues" evidence="1">
    <location>
        <begin position="58"/>
        <end position="75"/>
    </location>
</feature>
<feature type="compositionally biased region" description="Basic and acidic residues" evidence="1">
    <location>
        <begin position="314"/>
        <end position="323"/>
    </location>
</feature>
<feature type="compositionally biased region" description="Low complexity" evidence="1">
    <location>
        <begin position="37"/>
        <end position="49"/>
    </location>
</feature>
<sequence>MAPKEPYKVHSLKKHIENVNKGLSPESQYNRRPIKRAAQAPKKTAGAAKLPLLRTANESDDDSSDSDDSSDDDGADFLKKLLPRSGNQAVAGTGSKRGGGVDEIADSEVERTAVAKKAAASKEASVKMESESSTDTDSEADKINGKAKTNGVQVKREGDDTSSDDSTSDSESDEDGEDAKAKASTVSQVKKEEDDASSDDSTSDSESEDEGENGKPLARPTAASKKSESTSDSESSDSSSDSDAEAEPRPTTIPTVVAAKTKSASSGAGKGDVVGTATKAKKAGSESSSESSSEGSSAGASGGDSDSDSDMVDESIHLEDRKRGQVTLPSMVAPDFTLRRGDDGANGEDVVRICNEASMQGKQFWYFTLPSNVPISVIQDMELPTDASEQGGRVFSQAGGDYGVSFDSMAPKSSIQIMIPSGGNSQYQAAPRRVDQLIQVRRITHLGGAATAGPRGDRPHRPQPAGLKARFQPMGVTSAMGRIGMEHEGPDDDDDTEMVDGSPEKTSGKRKLEGGSGGADASRKTKRKHSSSEDEATPGSTAEQVAGKGRPRSQPKKQRTTTSGGSPDLGSEQPSPAAGEKQRLVVPPPVPGNASSSLGAGTPAKVKSKKSRKSKAESGEQPSSQSLPGHVQQSPARQTAVPIPHIPHSSQPSKMSAVHAPAPGKAAAREAKTSATKRKGHGTKQSNSFPMTSSPMSPPPSGQASSRVEKKVTPVPPPVFRKGAA</sequence>
<reference evidence="2 3" key="1">
    <citation type="journal article" date="2016" name="Sci. Rep.">
        <title>Insights into Adaptations to a Near-Obligate Nematode Endoparasitic Lifestyle from the Finished Genome of Drechmeria coniospora.</title>
        <authorList>
            <person name="Zhang L."/>
            <person name="Zhou Z."/>
            <person name="Guo Q."/>
            <person name="Fokkens L."/>
            <person name="Miskei M."/>
            <person name="Pocsi I."/>
            <person name="Zhang W."/>
            <person name="Chen M."/>
            <person name="Wang L."/>
            <person name="Sun Y."/>
            <person name="Donzelli B.G."/>
            <person name="Gibson D.M."/>
            <person name="Nelson D.R."/>
            <person name="Luo J.G."/>
            <person name="Rep M."/>
            <person name="Liu H."/>
            <person name="Yang S."/>
            <person name="Wang J."/>
            <person name="Krasnoff S.B."/>
            <person name="Xu Y."/>
            <person name="Molnar I."/>
            <person name="Lin M."/>
        </authorList>
    </citation>
    <scope>NUCLEOTIDE SEQUENCE [LARGE SCALE GENOMIC DNA]</scope>
    <source>
        <strain evidence="2 3">ARSEF 6962</strain>
    </source>
</reference>
<feature type="compositionally biased region" description="Basic residues" evidence="1">
    <location>
        <begin position="549"/>
        <end position="559"/>
    </location>
</feature>
<proteinExistence type="predicted"/>
<dbReference type="InParanoid" id="A0A151GUG8"/>
<evidence type="ECO:0000313" key="3">
    <source>
        <dbReference type="Proteomes" id="UP000076580"/>
    </source>
</evidence>
<accession>A0A151GUG8</accession>
<dbReference type="InterPro" id="IPR053263">
    <property type="entry name" value="Euk_RPA34_RNAP_subunit"/>
</dbReference>
<feature type="compositionally biased region" description="Acidic residues" evidence="1">
    <location>
        <begin position="160"/>
        <end position="177"/>
    </location>
</feature>
<feature type="compositionally biased region" description="Low complexity" evidence="1">
    <location>
        <begin position="285"/>
        <end position="299"/>
    </location>
</feature>
<dbReference type="GO" id="GO:0006360">
    <property type="term" value="P:transcription by RNA polymerase I"/>
    <property type="evidence" value="ECO:0007669"/>
    <property type="project" value="InterPro"/>
</dbReference>
<gene>
    <name evidence="2" type="ORF">DCS_01902</name>
</gene>
<feature type="compositionally biased region" description="Low complexity" evidence="1">
    <location>
        <begin position="686"/>
        <end position="695"/>
    </location>
</feature>
<name>A0A151GUG8_DRECN</name>
<keyword evidence="3" id="KW-1185">Reference proteome</keyword>
<dbReference type="Proteomes" id="UP000076580">
    <property type="component" value="Chromosome 01"/>
</dbReference>
<feature type="compositionally biased region" description="Basic and acidic residues" evidence="1">
    <location>
        <begin position="502"/>
        <end position="513"/>
    </location>
</feature>
<organism evidence="2 3">
    <name type="scientific">Drechmeria coniospora</name>
    <name type="common">Nematophagous fungus</name>
    <name type="synonym">Meria coniospora</name>
    <dbReference type="NCBI Taxonomy" id="98403"/>
    <lineage>
        <taxon>Eukaryota</taxon>
        <taxon>Fungi</taxon>
        <taxon>Dikarya</taxon>
        <taxon>Ascomycota</taxon>
        <taxon>Pezizomycotina</taxon>
        <taxon>Sordariomycetes</taxon>
        <taxon>Hypocreomycetidae</taxon>
        <taxon>Hypocreales</taxon>
        <taxon>Ophiocordycipitaceae</taxon>
        <taxon>Drechmeria</taxon>
    </lineage>
</organism>
<dbReference type="RefSeq" id="XP_040660116.1">
    <property type="nucleotide sequence ID" value="XM_040799233.1"/>
</dbReference>
<feature type="compositionally biased region" description="Low complexity" evidence="1">
    <location>
        <begin position="256"/>
        <end position="275"/>
    </location>
</feature>
<evidence type="ECO:0000256" key="1">
    <source>
        <dbReference type="SAM" id="MobiDB-lite"/>
    </source>
</evidence>
<comment type="caution">
    <text evidence="2">The sequence shown here is derived from an EMBL/GenBank/DDBJ whole genome shotgun (WGS) entry which is preliminary data.</text>
</comment>
<feature type="compositionally biased region" description="Acidic residues" evidence="1">
    <location>
        <begin position="489"/>
        <end position="498"/>
    </location>
</feature>
<dbReference type="PANTHER" id="PTHR28155">
    <property type="entry name" value="ACR243WP"/>
    <property type="match status" value="1"/>
</dbReference>
<evidence type="ECO:0008006" key="4">
    <source>
        <dbReference type="Google" id="ProtNLM"/>
    </source>
</evidence>
<feature type="compositionally biased region" description="Polar residues" evidence="1">
    <location>
        <begin position="620"/>
        <end position="637"/>
    </location>
</feature>
<feature type="compositionally biased region" description="Basic and acidic residues" evidence="1">
    <location>
        <begin position="1"/>
        <end position="18"/>
    </location>
</feature>
<dbReference type="AlphaFoldDB" id="A0A151GUG8"/>
<evidence type="ECO:0000313" key="2">
    <source>
        <dbReference type="EMBL" id="KYK60764.1"/>
    </source>
</evidence>
<dbReference type="EMBL" id="LAYC01000001">
    <property type="protein sequence ID" value="KYK60764.1"/>
    <property type="molecule type" value="Genomic_DNA"/>
</dbReference>
<dbReference type="PANTHER" id="PTHR28155:SF1">
    <property type="entry name" value="DNA-DIRECTED RNA POLYMERASE I SUBUNIT RPA34.5-DOMAIN-CONTAINING PROTEIN"/>
    <property type="match status" value="1"/>
</dbReference>